<sequence length="56" mass="6582">MGFDRVNLKSNIRHLELCTINSVAKYLRNFNDSLLVESELDLDEMQVLARIFVRIK</sequence>
<gene>
    <name evidence="1" type="ORF">MNB_SUP05-SYMBIONT-7-233</name>
</gene>
<reference evidence="1" key="1">
    <citation type="submission" date="2016-10" db="EMBL/GenBank/DDBJ databases">
        <authorList>
            <person name="de Groot N.N."/>
        </authorList>
    </citation>
    <scope>NUCLEOTIDE SEQUENCE</scope>
</reference>
<accession>A0A1W1E5R7</accession>
<evidence type="ECO:0000313" key="1">
    <source>
        <dbReference type="EMBL" id="SFV89228.1"/>
    </source>
</evidence>
<protein>
    <submittedName>
        <fullName evidence="1">Uncharacterized protein</fullName>
    </submittedName>
</protein>
<organism evidence="1">
    <name type="scientific">hydrothermal vent metagenome</name>
    <dbReference type="NCBI Taxonomy" id="652676"/>
    <lineage>
        <taxon>unclassified sequences</taxon>
        <taxon>metagenomes</taxon>
        <taxon>ecological metagenomes</taxon>
    </lineage>
</organism>
<dbReference type="AlphaFoldDB" id="A0A1W1E5R7"/>
<proteinExistence type="predicted"/>
<name>A0A1W1E5R7_9ZZZZ</name>
<dbReference type="EMBL" id="FPIA01000135">
    <property type="protein sequence ID" value="SFV89228.1"/>
    <property type="molecule type" value="Genomic_DNA"/>
</dbReference>